<feature type="transmembrane region" description="Helical" evidence="9">
    <location>
        <begin position="186"/>
        <end position="204"/>
    </location>
</feature>
<evidence type="ECO:0000256" key="5">
    <source>
        <dbReference type="ARBA" id="ARBA00022692"/>
    </source>
</evidence>
<dbReference type="EMBL" id="BMKV01000011">
    <property type="protein sequence ID" value="GGI96942.1"/>
    <property type="molecule type" value="Genomic_DNA"/>
</dbReference>
<evidence type="ECO:0000256" key="9">
    <source>
        <dbReference type="SAM" id="Phobius"/>
    </source>
</evidence>
<comment type="subcellular location">
    <subcellularLocation>
        <location evidence="1">Cell membrane</location>
        <topology evidence="1">Multi-pass membrane protein</topology>
    </subcellularLocation>
</comment>
<dbReference type="PANTHER" id="PTHR30472">
    <property type="entry name" value="FERRIC ENTEROBACTIN TRANSPORT SYSTEM PERMEASE PROTEIN"/>
    <property type="match status" value="1"/>
</dbReference>
<feature type="transmembrane region" description="Helical" evidence="9">
    <location>
        <begin position="344"/>
        <end position="364"/>
    </location>
</feature>
<evidence type="ECO:0000256" key="3">
    <source>
        <dbReference type="ARBA" id="ARBA00022448"/>
    </source>
</evidence>
<evidence type="ECO:0000256" key="7">
    <source>
        <dbReference type="ARBA" id="ARBA00023136"/>
    </source>
</evidence>
<keyword evidence="6 9" id="KW-1133">Transmembrane helix</keyword>
<feature type="transmembrane region" description="Helical" evidence="9">
    <location>
        <begin position="93"/>
        <end position="111"/>
    </location>
</feature>
<sequence>MTITTSRVELSPGGPKTGSGGPHLTGQRRKRLLLNRTALLAAVVVVLFAVSVLLGSYTVTIPDFFRILIAHLTGGEKIPGASFIVMENKLPRAVIGTMIGVAFGLAGALFQTMLRNPLASPDVIGISYGASAAAVTAIVVFGASGAAVSGAALGGALGVAAIIYAISSGGTLRGSGRGDAAGNRLILAGVGIAAALHAVVNFLMTRADIRTAADALVWLNGSLNSASWDRAGVLALALAVLLPAVVAIAGPLRILELGPDAAAGLGIRVGATRLALVITAVALAAVATAAAGPVSFVAFLAGPIARRFTGKASLPASALVGAVIVLAADYVAANVAPLLLDGTVLPVGVITGALGAPFLLWLLVTANRKDA</sequence>
<feature type="region of interest" description="Disordered" evidence="8">
    <location>
        <begin position="1"/>
        <end position="25"/>
    </location>
</feature>
<evidence type="ECO:0000256" key="2">
    <source>
        <dbReference type="ARBA" id="ARBA00007935"/>
    </source>
</evidence>
<keyword evidence="7 9" id="KW-0472">Membrane</keyword>
<dbReference type="InterPro" id="IPR037294">
    <property type="entry name" value="ABC_BtuC-like"/>
</dbReference>
<keyword evidence="4" id="KW-1003">Cell membrane</keyword>
<feature type="transmembrane region" description="Helical" evidence="9">
    <location>
        <begin position="123"/>
        <end position="141"/>
    </location>
</feature>
<feature type="transmembrane region" description="Helical" evidence="9">
    <location>
        <begin position="233"/>
        <end position="254"/>
    </location>
</feature>
<accession>A0ABQ2CPL9</accession>
<proteinExistence type="inferred from homology"/>
<keyword evidence="5 9" id="KW-0812">Transmembrane</keyword>
<feature type="transmembrane region" description="Helical" evidence="9">
    <location>
        <begin position="38"/>
        <end position="58"/>
    </location>
</feature>
<dbReference type="CDD" id="cd06550">
    <property type="entry name" value="TM_ABC_iron-siderophores_like"/>
    <property type="match status" value="1"/>
</dbReference>
<feature type="transmembrane region" description="Helical" evidence="9">
    <location>
        <begin position="148"/>
        <end position="166"/>
    </location>
</feature>
<reference evidence="11" key="1">
    <citation type="journal article" date="2019" name="Int. J. Syst. Evol. Microbiol.">
        <title>The Global Catalogue of Microorganisms (GCM) 10K type strain sequencing project: providing services to taxonomists for standard genome sequencing and annotation.</title>
        <authorList>
            <consortium name="The Broad Institute Genomics Platform"/>
            <consortium name="The Broad Institute Genome Sequencing Center for Infectious Disease"/>
            <person name="Wu L."/>
            <person name="Ma J."/>
        </authorList>
    </citation>
    <scope>NUCLEOTIDE SEQUENCE [LARGE SCALE GENOMIC DNA]</scope>
    <source>
        <strain evidence="11">CGMCC 1.3601</strain>
    </source>
</reference>
<evidence type="ECO:0000256" key="4">
    <source>
        <dbReference type="ARBA" id="ARBA00022475"/>
    </source>
</evidence>
<comment type="similarity">
    <text evidence="2">Belongs to the binding-protein-dependent transport system permease family. FecCD subfamily.</text>
</comment>
<comment type="caution">
    <text evidence="10">The sequence shown here is derived from an EMBL/GenBank/DDBJ whole genome shotgun (WGS) entry which is preliminary data.</text>
</comment>
<evidence type="ECO:0000256" key="1">
    <source>
        <dbReference type="ARBA" id="ARBA00004651"/>
    </source>
</evidence>
<gene>
    <name evidence="10" type="ORF">GCM10007175_38230</name>
</gene>
<feature type="transmembrane region" description="Helical" evidence="9">
    <location>
        <begin position="274"/>
        <end position="300"/>
    </location>
</feature>
<protein>
    <submittedName>
        <fullName evidence="10">Enterobactin ABC transporter permease</fullName>
    </submittedName>
</protein>
<feature type="transmembrane region" description="Helical" evidence="9">
    <location>
        <begin position="312"/>
        <end position="332"/>
    </location>
</feature>
<evidence type="ECO:0000256" key="6">
    <source>
        <dbReference type="ARBA" id="ARBA00022989"/>
    </source>
</evidence>
<dbReference type="Gene3D" id="1.10.3470.10">
    <property type="entry name" value="ABC transporter involved in vitamin B12 uptake, BtuC"/>
    <property type="match status" value="1"/>
</dbReference>
<keyword evidence="11" id="KW-1185">Reference proteome</keyword>
<dbReference type="InterPro" id="IPR000522">
    <property type="entry name" value="ABC_transptr_permease_BtuC"/>
</dbReference>
<name>A0ABQ2CPL9_9MICC</name>
<dbReference type="Proteomes" id="UP000658754">
    <property type="component" value="Unassembled WGS sequence"/>
</dbReference>
<organism evidence="10 11">
    <name type="scientific">Pseudarthrobacter scleromae</name>
    <dbReference type="NCBI Taxonomy" id="158897"/>
    <lineage>
        <taxon>Bacteria</taxon>
        <taxon>Bacillati</taxon>
        <taxon>Actinomycetota</taxon>
        <taxon>Actinomycetes</taxon>
        <taxon>Micrococcales</taxon>
        <taxon>Micrococcaceae</taxon>
        <taxon>Pseudarthrobacter</taxon>
    </lineage>
</organism>
<evidence type="ECO:0000256" key="8">
    <source>
        <dbReference type="SAM" id="MobiDB-lite"/>
    </source>
</evidence>
<keyword evidence="3" id="KW-0813">Transport</keyword>
<feature type="transmembrane region" description="Helical" evidence="9">
    <location>
        <begin position="64"/>
        <end position="86"/>
    </location>
</feature>
<evidence type="ECO:0000313" key="11">
    <source>
        <dbReference type="Proteomes" id="UP000658754"/>
    </source>
</evidence>
<dbReference type="Pfam" id="PF01032">
    <property type="entry name" value="FecCD"/>
    <property type="match status" value="1"/>
</dbReference>
<evidence type="ECO:0000313" key="10">
    <source>
        <dbReference type="EMBL" id="GGI96942.1"/>
    </source>
</evidence>
<dbReference type="PANTHER" id="PTHR30472:SF24">
    <property type="entry name" value="FERRIC ENTEROBACTIN TRANSPORT SYSTEM PERMEASE PROTEIN FEPG"/>
    <property type="match status" value="1"/>
</dbReference>
<dbReference type="SUPFAM" id="SSF81345">
    <property type="entry name" value="ABC transporter involved in vitamin B12 uptake, BtuC"/>
    <property type="match status" value="1"/>
</dbReference>